<proteinExistence type="predicted"/>
<feature type="compositionally biased region" description="Pro residues" evidence="1">
    <location>
        <begin position="742"/>
        <end position="752"/>
    </location>
</feature>
<evidence type="ECO:0000256" key="1">
    <source>
        <dbReference type="SAM" id="MobiDB-lite"/>
    </source>
</evidence>
<accession>A0A4Q2K9V4</accession>
<reference evidence="3 4" key="1">
    <citation type="journal article" date="2019" name="Gut">
        <title>Antibiotics-induced monodominance of a novel gut bacterial order.</title>
        <authorList>
            <person name="Hildebrand F."/>
            <person name="Moitinho-Silva L."/>
            <person name="Blasche S."/>
            <person name="Jahn M.T."/>
            <person name="Gossmann T.I."/>
            <person name="Heuerta-Cepas J."/>
            <person name="Hercog R."/>
            <person name="Luetge M."/>
            <person name="Bahram M."/>
            <person name="Pryszlak A."/>
            <person name="Alves R.J."/>
            <person name="Waszak S.M."/>
            <person name="Zhu A."/>
            <person name="Ye L."/>
            <person name="Costea P.I."/>
            <person name="Aalvink S."/>
            <person name="Belzer C."/>
            <person name="Forslund S.K."/>
            <person name="Sunagawa S."/>
            <person name="Hentschel U."/>
            <person name="Merten C."/>
            <person name="Patil K.R."/>
            <person name="Benes V."/>
            <person name="Bork P."/>
        </authorList>
    </citation>
    <scope>NUCLEOTIDE SEQUENCE [LARGE SCALE GENOMIC DNA]</scope>
    <source>
        <strain evidence="3 4">HDS1380</strain>
    </source>
</reference>
<keyword evidence="2" id="KW-0812">Transmembrane</keyword>
<sequence length="788" mass="84922">MKRAGTKTTALIIALSMLLTCCTWLTAVFGVKTARAEGAAQWTPDTTLLKANPDSTVRGPFDSTSGFIDIVGQVNGQVQYTVRIDDGSDNRGPVETYPIKTWGGRVGYETQFDFDSFETEIDFTYLNKTPDAPKDTWGEENVKGEQLNLMLSSVTAGLYFGNDGCMITVQRQRDQAATPEDESRNYFFTVTSGGNGTSDVTFKGNGKAPDYANTNDPDFASGYSGWLMSFATDVLSFKISSEGDNYLLTISEAADAESKLVITMPKATLAKGIEEKVYMAYGGLNAGTGVVRFNKLTCDDTKAYEASIASKVATINDYCTAVQDLSDSSKIAAANALRKQVSLDGFRNYDRAYFQPKVDAANELFSQYLDIDSLEDIVEDTLTNLQAKLSNAADNAALAEIYSLAADAATFASMAKELDADRGAALQTKVDEVNADIYEKAKTIVTSYMNAYENAVNSIKNLADLQTSSVKRADAVAYLDKLTDTDKTELYKKLEDTDKVYSEKNSVAGWEGSLKSLAISSDGKTISYGALAGGGMSSDVHTRDASTLSFTESKMAVNNFTMSFSIDKLAASTGWISIGLMAKPNSFSTSQDNDPVDGVPKVQNNPGLMFLISPYANGSAKVELFFIKLTTTDFYAALLNELTFDYEIGKPIEISVKAPDKDKDSYLEISIGGQDFPKKRIDNAAIASVFGKDYEGYLNICQMGGDQSNNCYEVTLNKINGHDAASADIAKVTALPDKNDPEPTPTPNPDPTTPGCGGNVAFAGMAVFGAAALVTAVVAMIRKKRENH</sequence>
<dbReference type="RefSeq" id="WP_129226771.1">
    <property type="nucleotide sequence ID" value="NZ_SDOZ01000003.1"/>
</dbReference>
<dbReference type="AlphaFoldDB" id="A0A4Q2K9V4"/>
<keyword evidence="2" id="KW-1133">Transmembrane helix</keyword>
<comment type="caution">
    <text evidence="3">The sequence shown here is derived from an EMBL/GenBank/DDBJ whole genome shotgun (WGS) entry which is preliminary data.</text>
</comment>
<dbReference type="Proteomes" id="UP000291269">
    <property type="component" value="Unassembled WGS sequence"/>
</dbReference>
<evidence type="ECO:0000313" key="4">
    <source>
        <dbReference type="Proteomes" id="UP000291269"/>
    </source>
</evidence>
<gene>
    <name evidence="3" type="ORF">ESZ91_09855</name>
</gene>
<keyword evidence="2" id="KW-0472">Membrane</keyword>
<evidence type="ECO:0000313" key="3">
    <source>
        <dbReference type="EMBL" id="RXZ58346.1"/>
    </source>
</evidence>
<protein>
    <submittedName>
        <fullName evidence="3">Uncharacterized protein</fullName>
    </submittedName>
</protein>
<dbReference type="EMBL" id="SDOZ01000003">
    <property type="protein sequence ID" value="RXZ58346.1"/>
    <property type="molecule type" value="Genomic_DNA"/>
</dbReference>
<evidence type="ECO:0000256" key="2">
    <source>
        <dbReference type="SAM" id="Phobius"/>
    </source>
</evidence>
<feature type="region of interest" description="Disordered" evidence="1">
    <location>
        <begin position="735"/>
        <end position="756"/>
    </location>
</feature>
<name>A0A4Q2K9V4_9FIRM</name>
<feature type="transmembrane region" description="Helical" evidence="2">
    <location>
        <begin position="760"/>
        <end position="781"/>
    </location>
</feature>
<keyword evidence="4" id="KW-1185">Reference proteome</keyword>
<organism evidence="3 4">
    <name type="scientific">Candidatus Borkfalkia ceftriaxoniphila</name>
    <dbReference type="NCBI Taxonomy" id="2508949"/>
    <lineage>
        <taxon>Bacteria</taxon>
        <taxon>Bacillati</taxon>
        <taxon>Bacillota</taxon>
        <taxon>Clostridia</taxon>
        <taxon>Christensenellales</taxon>
        <taxon>Christensenellaceae</taxon>
        <taxon>Candidatus Borkfalkia</taxon>
    </lineage>
</organism>